<gene>
    <name evidence="8" type="ORF">AAG570_000954</name>
</gene>
<dbReference type="PANTHER" id="PTHR13624">
    <property type="entry name" value="RE42071P"/>
    <property type="match status" value="1"/>
</dbReference>
<keyword evidence="5 7" id="KW-0472">Membrane</keyword>
<dbReference type="EMBL" id="JBFDAA010000001">
    <property type="protein sequence ID" value="KAL1141028.1"/>
    <property type="molecule type" value="Genomic_DNA"/>
</dbReference>
<evidence type="ECO:0000256" key="7">
    <source>
        <dbReference type="SAM" id="Phobius"/>
    </source>
</evidence>
<keyword evidence="3 7" id="KW-0812">Transmembrane</keyword>
<organism evidence="8 9">
    <name type="scientific">Ranatra chinensis</name>
    <dbReference type="NCBI Taxonomy" id="642074"/>
    <lineage>
        <taxon>Eukaryota</taxon>
        <taxon>Metazoa</taxon>
        <taxon>Ecdysozoa</taxon>
        <taxon>Arthropoda</taxon>
        <taxon>Hexapoda</taxon>
        <taxon>Insecta</taxon>
        <taxon>Pterygota</taxon>
        <taxon>Neoptera</taxon>
        <taxon>Paraneoptera</taxon>
        <taxon>Hemiptera</taxon>
        <taxon>Heteroptera</taxon>
        <taxon>Panheteroptera</taxon>
        <taxon>Nepomorpha</taxon>
        <taxon>Nepidae</taxon>
        <taxon>Ranatrinae</taxon>
        <taxon>Ranatra</taxon>
    </lineage>
</organism>
<comment type="subcellular location">
    <subcellularLocation>
        <location evidence="1">Membrane</location>
        <topology evidence="1">Multi-pass membrane protein</topology>
    </subcellularLocation>
</comment>
<keyword evidence="4 7" id="KW-1133">Transmembrane helix</keyword>
<dbReference type="PANTHER" id="PTHR13624:SF6">
    <property type="entry name" value="EMEI"/>
    <property type="match status" value="1"/>
</dbReference>
<dbReference type="Pfam" id="PF10268">
    <property type="entry name" value="Tmemb_161AB"/>
    <property type="match status" value="1"/>
</dbReference>
<reference evidence="8 9" key="1">
    <citation type="submission" date="2024-07" db="EMBL/GenBank/DDBJ databases">
        <title>Chromosome-level genome assembly of the water stick insect Ranatra chinensis (Heteroptera: Nepidae).</title>
        <authorList>
            <person name="Liu X."/>
        </authorList>
    </citation>
    <scope>NUCLEOTIDE SEQUENCE [LARGE SCALE GENOMIC DNA]</scope>
    <source>
        <strain evidence="8">Cailab_2021Rc</strain>
        <tissue evidence="8">Muscle</tissue>
    </source>
</reference>
<evidence type="ECO:0000256" key="5">
    <source>
        <dbReference type="ARBA" id="ARBA00023136"/>
    </source>
</evidence>
<feature type="transmembrane region" description="Helical" evidence="7">
    <location>
        <begin position="448"/>
        <end position="470"/>
    </location>
</feature>
<comment type="similarity">
    <text evidence="2">Belongs to the TMEM161 family.</text>
</comment>
<comment type="caution">
    <text evidence="8">The sequence shown here is derived from an EMBL/GenBank/DDBJ whole genome shotgun (WGS) entry which is preliminary data.</text>
</comment>
<feature type="transmembrane region" description="Helical" evidence="7">
    <location>
        <begin position="217"/>
        <end position="236"/>
    </location>
</feature>
<evidence type="ECO:0000256" key="4">
    <source>
        <dbReference type="ARBA" id="ARBA00022989"/>
    </source>
</evidence>
<accession>A0ABD0ZFG4</accession>
<evidence type="ECO:0000256" key="1">
    <source>
        <dbReference type="ARBA" id="ARBA00004141"/>
    </source>
</evidence>
<keyword evidence="6" id="KW-0325">Glycoprotein</keyword>
<dbReference type="GO" id="GO:0016020">
    <property type="term" value="C:membrane"/>
    <property type="evidence" value="ECO:0007669"/>
    <property type="project" value="UniProtKB-SubCell"/>
</dbReference>
<evidence type="ECO:0000256" key="2">
    <source>
        <dbReference type="ARBA" id="ARBA00009706"/>
    </source>
</evidence>
<proteinExistence type="inferred from homology"/>
<feature type="transmembrane region" description="Helical" evidence="7">
    <location>
        <begin position="359"/>
        <end position="384"/>
    </location>
</feature>
<keyword evidence="9" id="KW-1185">Reference proteome</keyword>
<evidence type="ECO:0000313" key="9">
    <source>
        <dbReference type="Proteomes" id="UP001558652"/>
    </source>
</evidence>
<evidence type="ECO:0000256" key="6">
    <source>
        <dbReference type="ARBA" id="ARBA00023180"/>
    </source>
</evidence>
<name>A0ABD0ZFG4_9HEMI</name>
<feature type="transmembrane region" description="Helical" evidence="7">
    <location>
        <begin position="96"/>
        <end position="115"/>
    </location>
</feature>
<dbReference type="Proteomes" id="UP001558652">
    <property type="component" value="Unassembled WGS sequence"/>
</dbReference>
<dbReference type="AlphaFoldDB" id="A0ABD0ZFG4"/>
<feature type="transmembrane region" description="Helical" evidence="7">
    <location>
        <begin position="257"/>
        <end position="277"/>
    </location>
</feature>
<feature type="transmembrane region" description="Helical" evidence="7">
    <location>
        <begin position="308"/>
        <end position="332"/>
    </location>
</feature>
<protein>
    <recommendedName>
        <fullName evidence="10">Transmembrane protein 161B</fullName>
    </recommendedName>
</protein>
<dbReference type="InterPro" id="IPR019395">
    <property type="entry name" value="Transmembrane_161A/B"/>
</dbReference>
<feature type="transmembrane region" description="Helical" evidence="7">
    <location>
        <begin position="127"/>
        <end position="150"/>
    </location>
</feature>
<feature type="transmembrane region" description="Helical" evidence="7">
    <location>
        <begin position="162"/>
        <end position="179"/>
    </location>
</feature>
<sequence>MASVMQKVGKHYSLSRWLLCSTGLTRYLYPTDDELRTLAGVPKEKNKGIKDRRNKENGKISNSTFNVPRNLDIQLEKARICSEDVVHLRFYPEYQWLLDFSLYSLLVYAVTEVYTYFVPLNDEFNLSMMWCSLVLLFSIKILMSLTVQYFQGSESIGERSTVIVTWFAYLVVSMGILLVDEATLETGLETAYKSFNTSAHVFLKNYGVESQGPASKLILKFFIAIWCATIGALFTFPGFRMARMHWDALRYCRERKFVSILLNISFIFPFILILLWLRPISKHYLTVRIFSGLTSPLLTERVFDSLRLILILVAVFIKLVLMPVYFQAYLNIANSKLQEQKKEAGRITNIDLQRKIAAVFYYMCVVALQYIVPPIMCLFLTLMYKSLGGYSWSALLDQAEHDECSPVDAPSLNWSLNEESSVLKSAQEFSLAVNSLKQVLTTEVYRGVLGFATWWICFSWFASTSLGLIYQSYFTHT</sequence>
<evidence type="ECO:0000256" key="3">
    <source>
        <dbReference type="ARBA" id="ARBA00022692"/>
    </source>
</evidence>
<evidence type="ECO:0000313" key="8">
    <source>
        <dbReference type="EMBL" id="KAL1141028.1"/>
    </source>
</evidence>
<evidence type="ECO:0008006" key="10">
    <source>
        <dbReference type="Google" id="ProtNLM"/>
    </source>
</evidence>